<keyword evidence="15" id="KW-0812">Transmembrane</keyword>
<comment type="caution">
    <text evidence="16">The sequence shown here is derived from an EMBL/GenBank/DDBJ whole genome shotgun (WGS) entry which is preliminary data.</text>
</comment>
<dbReference type="Gene3D" id="1.10.630.10">
    <property type="entry name" value="Cytochrome P450"/>
    <property type="match status" value="1"/>
</dbReference>
<sequence>MVSLLNPLLLFSELGLVFISTAVFIYYLYYQRCFTYWKKKGLPSLNPKFPVGDLSLAAWGKQSMFVRLQDIYNEFKSQGHKHGGVYFFNGPIYIPVHPDMVKNVLVSDFDHFVDRGMYENSEKLPLSSHIFSMKGDQWKNIRTKMSPTFTSGKMKSMYNIVVKYSDNLVKLLQPLNGCEVDVKDVCRRYTCDIVGSTSFGIDCNSLDNPDTEFVRMVEKIFSHSSWKLLKVAFEEGLQNPGNIIKISHSDKTVEKYFTNLVKDTVDYRDKNKVTRDDFLNILIQLRDSEGMSFTEIVAQSFLFFTAGFETSSLTMSYCIHELAHNENLQDRIRAEIKKNLGEDSTKYTYEDIMTLPCLDKMVKETLRKYPPAAMLNRICVKDYQIPGTDIVIEEGTPVIIPLLGLQRDPDYYPNPLKFDPERFSSDNKITPYTYLPFGGGPRNCIGLRFGYMQSKLGLATLLNNFNFFPSPKTPRHLVVDPSTTTIALNVVGGVHVRILKVQ</sequence>
<feature type="transmembrane region" description="Helical" evidence="15">
    <location>
        <begin position="6"/>
        <end position="30"/>
    </location>
</feature>
<keyword evidence="8" id="KW-0492">Microsome</keyword>
<dbReference type="InterPro" id="IPR001128">
    <property type="entry name" value="Cyt_P450"/>
</dbReference>
<dbReference type="InterPro" id="IPR050476">
    <property type="entry name" value="Insect_CytP450_Detox"/>
</dbReference>
<evidence type="ECO:0000313" key="17">
    <source>
        <dbReference type="Proteomes" id="UP001168821"/>
    </source>
</evidence>
<evidence type="ECO:0008006" key="18">
    <source>
        <dbReference type="Google" id="ProtNLM"/>
    </source>
</evidence>
<keyword evidence="15" id="KW-1133">Transmembrane helix</keyword>
<dbReference type="InterPro" id="IPR002401">
    <property type="entry name" value="Cyt_P450_E_grp-I"/>
</dbReference>
<keyword evidence="17" id="KW-1185">Reference proteome</keyword>
<evidence type="ECO:0000256" key="4">
    <source>
        <dbReference type="ARBA" id="ARBA00010617"/>
    </source>
</evidence>
<dbReference type="InterPro" id="IPR017972">
    <property type="entry name" value="Cyt_P450_CS"/>
</dbReference>
<dbReference type="SUPFAM" id="SSF48264">
    <property type="entry name" value="Cytochrome P450"/>
    <property type="match status" value="1"/>
</dbReference>
<gene>
    <name evidence="16" type="ORF">Zmor_015501</name>
</gene>
<dbReference type="PANTHER" id="PTHR24292">
    <property type="entry name" value="CYTOCHROME P450"/>
    <property type="match status" value="1"/>
</dbReference>
<dbReference type="PRINTS" id="PR00385">
    <property type="entry name" value="P450"/>
</dbReference>
<evidence type="ECO:0000256" key="7">
    <source>
        <dbReference type="ARBA" id="ARBA00022824"/>
    </source>
</evidence>
<evidence type="ECO:0000256" key="13">
    <source>
        <dbReference type="PIRSR" id="PIRSR602401-1"/>
    </source>
</evidence>
<keyword evidence="10 13" id="KW-0408">Iron</keyword>
<dbReference type="InterPro" id="IPR036396">
    <property type="entry name" value="Cyt_P450_sf"/>
</dbReference>
<dbReference type="GO" id="GO:0004497">
    <property type="term" value="F:monooxygenase activity"/>
    <property type="evidence" value="ECO:0007669"/>
    <property type="project" value="UniProtKB-KW"/>
</dbReference>
<keyword evidence="12 15" id="KW-0472">Membrane</keyword>
<evidence type="ECO:0000256" key="6">
    <source>
        <dbReference type="ARBA" id="ARBA00022723"/>
    </source>
</evidence>
<evidence type="ECO:0000256" key="15">
    <source>
        <dbReference type="SAM" id="Phobius"/>
    </source>
</evidence>
<protein>
    <recommendedName>
        <fullName evidence="18">Cytochrome P450</fullName>
    </recommendedName>
</protein>
<proteinExistence type="inferred from homology"/>
<evidence type="ECO:0000313" key="16">
    <source>
        <dbReference type="EMBL" id="KAJ3656421.1"/>
    </source>
</evidence>
<dbReference type="GO" id="GO:0016705">
    <property type="term" value="F:oxidoreductase activity, acting on paired donors, with incorporation or reduction of molecular oxygen"/>
    <property type="evidence" value="ECO:0007669"/>
    <property type="project" value="InterPro"/>
</dbReference>
<keyword evidence="6 13" id="KW-0479">Metal-binding</keyword>
<keyword evidence="7" id="KW-0256">Endoplasmic reticulum</keyword>
<evidence type="ECO:0000256" key="12">
    <source>
        <dbReference type="ARBA" id="ARBA00023136"/>
    </source>
</evidence>
<dbReference type="GO" id="GO:0020037">
    <property type="term" value="F:heme binding"/>
    <property type="evidence" value="ECO:0007669"/>
    <property type="project" value="InterPro"/>
</dbReference>
<evidence type="ECO:0000256" key="9">
    <source>
        <dbReference type="ARBA" id="ARBA00023002"/>
    </source>
</evidence>
<dbReference type="Pfam" id="PF00067">
    <property type="entry name" value="p450"/>
    <property type="match status" value="1"/>
</dbReference>
<comment type="cofactor">
    <cofactor evidence="1 13">
        <name>heme</name>
        <dbReference type="ChEBI" id="CHEBI:30413"/>
    </cofactor>
</comment>
<organism evidence="16 17">
    <name type="scientific">Zophobas morio</name>
    <dbReference type="NCBI Taxonomy" id="2755281"/>
    <lineage>
        <taxon>Eukaryota</taxon>
        <taxon>Metazoa</taxon>
        <taxon>Ecdysozoa</taxon>
        <taxon>Arthropoda</taxon>
        <taxon>Hexapoda</taxon>
        <taxon>Insecta</taxon>
        <taxon>Pterygota</taxon>
        <taxon>Neoptera</taxon>
        <taxon>Endopterygota</taxon>
        <taxon>Coleoptera</taxon>
        <taxon>Polyphaga</taxon>
        <taxon>Cucujiformia</taxon>
        <taxon>Tenebrionidae</taxon>
        <taxon>Zophobas</taxon>
    </lineage>
</organism>
<evidence type="ECO:0000256" key="8">
    <source>
        <dbReference type="ARBA" id="ARBA00022848"/>
    </source>
</evidence>
<evidence type="ECO:0000256" key="5">
    <source>
        <dbReference type="ARBA" id="ARBA00022617"/>
    </source>
</evidence>
<dbReference type="AlphaFoldDB" id="A0AA38MH86"/>
<name>A0AA38MH86_9CUCU</name>
<evidence type="ECO:0000256" key="11">
    <source>
        <dbReference type="ARBA" id="ARBA00023033"/>
    </source>
</evidence>
<dbReference type="PROSITE" id="PS00086">
    <property type="entry name" value="CYTOCHROME_P450"/>
    <property type="match status" value="1"/>
</dbReference>
<dbReference type="GO" id="GO:0005789">
    <property type="term" value="C:endoplasmic reticulum membrane"/>
    <property type="evidence" value="ECO:0007669"/>
    <property type="project" value="UniProtKB-SubCell"/>
</dbReference>
<dbReference type="CDD" id="cd11056">
    <property type="entry name" value="CYP6-like"/>
    <property type="match status" value="1"/>
</dbReference>
<comment type="subcellular location">
    <subcellularLocation>
        <location evidence="3">Endoplasmic reticulum membrane</location>
        <topology evidence="3">Peripheral membrane protein</topology>
    </subcellularLocation>
    <subcellularLocation>
        <location evidence="2">Microsome membrane</location>
        <topology evidence="2">Peripheral membrane protein</topology>
    </subcellularLocation>
</comment>
<feature type="binding site" description="axial binding residue" evidence="13">
    <location>
        <position position="444"/>
    </location>
    <ligand>
        <name>heme</name>
        <dbReference type="ChEBI" id="CHEBI:30413"/>
    </ligand>
    <ligandPart>
        <name>Fe</name>
        <dbReference type="ChEBI" id="CHEBI:18248"/>
    </ligandPart>
</feature>
<dbReference type="Proteomes" id="UP001168821">
    <property type="component" value="Unassembled WGS sequence"/>
</dbReference>
<dbReference type="FunFam" id="1.10.630.10:FF:000042">
    <property type="entry name" value="Cytochrome P450"/>
    <property type="match status" value="1"/>
</dbReference>
<dbReference type="EMBL" id="JALNTZ010000004">
    <property type="protein sequence ID" value="KAJ3656421.1"/>
    <property type="molecule type" value="Genomic_DNA"/>
</dbReference>
<keyword evidence="11 14" id="KW-0503">Monooxygenase</keyword>
<comment type="similarity">
    <text evidence="4 14">Belongs to the cytochrome P450 family.</text>
</comment>
<evidence type="ECO:0000256" key="14">
    <source>
        <dbReference type="RuleBase" id="RU000461"/>
    </source>
</evidence>
<evidence type="ECO:0000256" key="2">
    <source>
        <dbReference type="ARBA" id="ARBA00004174"/>
    </source>
</evidence>
<keyword evidence="9 14" id="KW-0560">Oxidoreductase</keyword>
<accession>A0AA38MH86</accession>
<evidence type="ECO:0000256" key="1">
    <source>
        <dbReference type="ARBA" id="ARBA00001971"/>
    </source>
</evidence>
<reference evidence="16" key="1">
    <citation type="journal article" date="2023" name="G3 (Bethesda)">
        <title>Whole genome assemblies of Zophobas morio and Tenebrio molitor.</title>
        <authorList>
            <person name="Kaur S."/>
            <person name="Stinson S.A."/>
            <person name="diCenzo G.C."/>
        </authorList>
    </citation>
    <scope>NUCLEOTIDE SEQUENCE</scope>
    <source>
        <strain evidence="16">QUZm001</strain>
    </source>
</reference>
<dbReference type="GO" id="GO:0005506">
    <property type="term" value="F:iron ion binding"/>
    <property type="evidence" value="ECO:0007669"/>
    <property type="project" value="InterPro"/>
</dbReference>
<dbReference type="PANTHER" id="PTHR24292:SF100">
    <property type="entry name" value="CYTOCHROME P450 6A16, ISOFORM B-RELATED"/>
    <property type="match status" value="1"/>
</dbReference>
<evidence type="ECO:0000256" key="3">
    <source>
        <dbReference type="ARBA" id="ARBA00004406"/>
    </source>
</evidence>
<dbReference type="PRINTS" id="PR00463">
    <property type="entry name" value="EP450I"/>
</dbReference>
<keyword evidence="5 13" id="KW-0349">Heme</keyword>
<evidence type="ECO:0000256" key="10">
    <source>
        <dbReference type="ARBA" id="ARBA00023004"/>
    </source>
</evidence>